<keyword evidence="1" id="KW-0732">Signal</keyword>
<feature type="signal peptide" evidence="1">
    <location>
        <begin position="1"/>
        <end position="26"/>
    </location>
</feature>
<dbReference type="RefSeq" id="WP_135764348.1">
    <property type="nucleotide sequence ID" value="NZ_RQHV01000048.1"/>
</dbReference>
<comment type="caution">
    <text evidence="2">The sequence shown here is derived from an EMBL/GenBank/DDBJ whole genome shotgun (WGS) entry which is preliminary data.</text>
</comment>
<proteinExistence type="predicted"/>
<name>A0A4R9LPV8_9LEPT</name>
<dbReference type="AlphaFoldDB" id="A0A4R9LPV8"/>
<evidence type="ECO:0000313" key="2">
    <source>
        <dbReference type="EMBL" id="TGN10166.1"/>
    </source>
</evidence>
<keyword evidence="3" id="KW-1185">Reference proteome</keyword>
<feature type="chain" id="PRO_5020281526" evidence="1">
    <location>
        <begin position="27"/>
        <end position="153"/>
    </location>
</feature>
<organism evidence="2 3">
    <name type="scientific">Leptospira ilyithenensis</name>
    <dbReference type="NCBI Taxonomy" id="2484901"/>
    <lineage>
        <taxon>Bacteria</taxon>
        <taxon>Pseudomonadati</taxon>
        <taxon>Spirochaetota</taxon>
        <taxon>Spirochaetia</taxon>
        <taxon>Leptospirales</taxon>
        <taxon>Leptospiraceae</taxon>
        <taxon>Leptospira</taxon>
    </lineage>
</organism>
<gene>
    <name evidence="2" type="ORF">EHS11_10400</name>
</gene>
<evidence type="ECO:0000313" key="3">
    <source>
        <dbReference type="Proteomes" id="UP000298264"/>
    </source>
</evidence>
<evidence type="ECO:0000256" key="1">
    <source>
        <dbReference type="SAM" id="SignalP"/>
    </source>
</evidence>
<sequence>MALVRSLLYLLLPVLTCLSCSTGAIRIPSTTFSGITPINSQISWEQTADVKYRMASFRFKDDLIRTCNDQIIEQILVENKSFYGFGDQLKWRWYAEETLYPDFKNFVKGMNGKNIQGNLVYQVEVPLGKPATFVRLGGLKEKILRGFISRVRK</sequence>
<reference evidence="2" key="1">
    <citation type="journal article" date="2019" name="PLoS Negl. Trop. Dis.">
        <title>Revisiting the worldwide diversity of Leptospira species in the environment.</title>
        <authorList>
            <person name="Vincent A.T."/>
            <person name="Schiettekatte O."/>
            <person name="Bourhy P."/>
            <person name="Veyrier F.J."/>
            <person name="Picardeau M."/>
        </authorList>
    </citation>
    <scope>NUCLEOTIDE SEQUENCE [LARGE SCALE GENOMIC DNA]</scope>
    <source>
        <strain evidence="2">201400974</strain>
    </source>
</reference>
<dbReference type="Proteomes" id="UP000298264">
    <property type="component" value="Unassembled WGS sequence"/>
</dbReference>
<accession>A0A4R9LPV8</accession>
<protein>
    <submittedName>
        <fullName evidence="2">Uncharacterized protein</fullName>
    </submittedName>
</protein>
<dbReference type="OrthoDB" id="176168at2"/>
<dbReference type="EMBL" id="RQHV01000048">
    <property type="protein sequence ID" value="TGN10166.1"/>
    <property type="molecule type" value="Genomic_DNA"/>
</dbReference>